<comment type="similarity">
    <text evidence="14">Belongs to the adenylyl cyclase class-4/guanylyl cyclase family.</text>
</comment>
<evidence type="ECO:0000256" key="13">
    <source>
        <dbReference type="ARBA" id="ARBA00023239"/>
    </source>
</evidence>
<keyword evidence="6" id="KW-0479">Metal-binding</keyword>
<protein>
    <recommendedName>
        <fullName evidence="4">adenylate cyclase</fullName>
        <ecNumber evidence="4">4.6.1.1</ecNumber>
    </recommendedName>
</protein>
<dbReference type="EMBL" id="JAMPKM010000011">
    <property type="protein sequence ID" value="MEP0818995.1"/>
    <property type="molecule type" value="Genomic_DNA"/>
</dbReference>
<dbReference type="SUPFAM" id="SSF55073">
    <property type="entry name" value="Nucleotide cyclase"/>
    <property type="match status" value="1"/>
</dbReference>
<keyword evidence="7" id="KW-0547">Nucleotide-binding</keyword>
<keyword evidence="10 15" id="KW-1133">Transmembrane helix</keyword>
<dbReference type="Pfam" id="PF00211">
    <property type="entry name" value="Guanylate_cyc"/>
    <property type="match status" value="1"/>
</dbReference>
<proteinExistence type="inferred from homology"/>
<evidence type="ECO:0000256" key="7">
    <source>
        <dbReference type="ARBA" id="ARBA00022741"/>
    </source>
</evidence>
<evidence type="ECO:0000313" key="18">
    <source>
        <dbReference type="Proteomes" id="UP001464891"/>
    </source>
</evidence>
<dbReference type="Gene3D" id="3.30.70.1230">
    <property type="entry name" value="Nucleotide cyclase"/>
    <property type="match status" value="1"/>
</dbReference>
<keyword evidence="13 14" id="KW-0456">Lyase</keyword>
<evidence type="ECO:0000256" key="4">
    <source>
        <dbReference type="ARBA" id="ARBA00012201"/>
    </source>
</evidence>
<dbReference type="PANTHER" id="PTHR45627:SF12">
    <property type="entry name" value="ADENYLATE CYCLASE TYPE 2"/>
    <property type="match status" value="1"/>
</dbReference>
<dbReference type="RefSeq" id="WP_190437712.1">
    <property type="nucleotide sequence ID" value="NZ_JAMPKM010000011.1"/>
</dbReference>
<evidence type="ECO:0000256" key="1">
    <source>
        <dbReference type="ARBA" id="ARBA00001593"/>
    </source>
</evidence>
<evidence type="ECO:0000256" key="5">
    <source>
        <dbReference type="ARBA" id="ARBA00022692"/>
    </source>
</evidence>
<dbReference type="EC" id="4.6.1.1" evidence="4"/>
<keyword evidence="9" id="KW-0460">Magnesium</keyword>
<evidence type="ECO:0000313" key="17">
    <source>
        <dbReference type="EMBL" id="MEP0818995.1"/>
    </source>
</evidence>
<dbReference type="PANTHER" id="PTHR45627">
    <property type="entry name" value="ADENYLATE CYCLASE TYPE 1"/>
    <property type="match status" value="1"/>
</dbReference>
<feature type="transmembrane region" description="Helical" evidence="15">
    <location>
        <begin position="43"/>
        <end position="63"/>
    </location>
</feature>
<name>A0ABV0JB41_9CYAN</name>
<feature type="domain" description="Guanylate cyclase" evidence="16">
    <location>
        <begin position="254"/>
        <end position="381"/>
    </location>
</feature>
<dbReference type="InterPro" id="IPR001054">
    <property type="entry name" value="A/G_cyclase"/>
</dbReference>
<accession>A0ABV0JB41</accession>
<gene>
    <name evidence="17" type="ORF">NC998_18005</name>
</gene>
<feature type="transmembrane region" description="Helical" evidence="15">
    <location>
        <begin position="157"/>
        <end position="175"/>
    </location>
</feature>
<keyword evidence="8" id="KW-0067">ATP-binding</keyword>
<organism evidence="17 18">
    <name type="scientific">Trichocoleus desertorum GB2-A4</name>
    <dbReference type="NCBI Taxonomy" id="2933944"/>
    <lineage>
        <taxon>Bacteria</taxon>
        <taxon>Bacillati</taxon>
        <taxon>Cyanobacteriota</taxon>
        <taxon>Cyanophyceae</taxon>
        <taxon>Leptolyngbyales</taxon>
        <taxon>Trichocoleusaceae</taxon>
        <taxon>Trichocoleus</taxon>
    </lineage>
</organism>
<evidence type="ECO:0000256" key="12">
    <source>
        <dbReference type="ARBA" id="ARBA00023136"/>
    </source>
</evidence>
<dbReference type="SMART" id="SM00044">
    <property type="entry name" value="CYCc"/>
    <property type="match status" value="1"/>
</dbReference>
<comment type="catalytic activity">
    <reaction evidence="1">
        <text>ATP = 3',5'-cyclic AMP + diphosphate</text>
        <dbReference type="Rhea" id="RHEA:15389"/>
        <dbReference type="ChEBI" id="CHEBI:30616"/>
        <dbReference type="ChEBI" id="CHEBI:33019"/>
        <dbReference type="ChEBI" id="CHEBI:58165"/>
        <dbReference type="EC" id="4.6.1.1"/>
    </reaction>
</comment>
<evidence type="ECO:0000256" key="3">
    <source>
        <dbReference type="ARBA" id="ARBA00004141"/>
    </source>
</evidence>
<evidence type="ECO:0000256" key="10">
    <source>
        <dbReference type="ARBA" id="ARBA00022989"/>
    </source>
</evidence>
<evidence type="ECO:0000259" key="16">
    <source>
        <dbReference type="PROSITE" id="PS50125"/>
    </source>
</evidence>
<reference evidence="17 18" key="1">
    <citation type="submission" date="2022-04" db="EMBL/GenBank/DDBJ databases">
        <title>Positive selection, recombination, and allopatry shape intraspecific diversity of widespread and dominant cyanobacteria.</title>
        <authorList>
            <person name="Wei J."/>
            <person name="Shu W."/>
            <person name="Hu C."/>
        </authorList>
    </citation>
    <scope>NUCLEOTIDE SEQUENCE [LARGE SCALE GENOMIC DNA]</scope>
    <source>
        <strain evidence="17 18">GB2-A4</strain>
    </source>
</reference>
<keyword evidence="5 15" id="KW-0812">Transmembrane</keyword>
<dbReference type="PROSITE" id="PS50125">
    <property type="entry name" value="GUANYLATE_CYCLASE_2"/>
    <property type="match status" value="1"/>
</dbReference>
<feature type="transmembrane region" description="Helical" evidence="15">
    <location>
        <begin position="181"/>
        <end position="202"/>
    </location>
</feature>
<comment type="subcellular location">
    <subcellularLocation>
        <location evidence="3">Membrane</location>
        <topology evidence="3">Multi-pass membrane protein</topology>
    </subcellularLocation>
</comment>
<evidence type="ECO:0000256" key="2">
    <source>
        <dbReference type="ARBA" id="ARBA00001946"/>
    </source>
</evidence>
<evidence type="ECO:0000256" key="6">
    <source>
        <dbReference type="ARBA" id="ARBA00022723"/>
    </source>
</evidence>
<keyword evidence="11" id="KW-0115">cAMP biosynthesis</keyword>
<dbReference type="InterPro" id="IPR018297">
    <property type="entry name" value="A/G_cyclase_CS"/>
</dbReference>
<evidence type="ECO:0000256" key="11">
    <source>
        <dbReference type="ARBA" id="ARBA00022998"/>
    </source>
</evidence>
<sequence>MKKPVGKFIHQFRQWLPTLLEAPSEVEFNNYWAWRRRFLYKRLSLGLGLGLLYFSGLTGLYLIQMMLGDRSLNAVVFKNLLTALSMASWLVWLQLPVGKRQQAIAFLGLSWSITMLTNVPSTLDPVIIPDLKGWTITFFAQATIIPFRWRLHLLSQLGAYAFFFATSWLVSQQFLPANISATGFLFDMGWICLMSTLVVYLYERLSKAEFQTRYRLRQEQQRSEQLLLNILPPSIAERLLKQQQTIADSFAEVTVLFADIVGFTQLSTQMSPSEVVNLLNQVFSRFDELAEYHGLEKIKTIGDSYMVVAGLPQHRIDHASAIAQMALAMHQALKQLNTQTGHMLEIRTGIHTGPVVAGIIGLKKFAYDLWGDTVNTASRMESQGLPGEIQVSETTYECLKQQYVFEERGSIVIKGKGEMNTYLLRGKCAPEAIAVEQTNLI</sequence>
<evidence type="ECO:0000256" key="9">
    <source>
        <dbReference type="ARBA" id="ARBA00022842"/>
    </source>
</evidence>
<evidence type="ECO:0000256" key="14">
    <source>
        <dbReference type="RuleBase" id="RU000405"/>
    </source>
</evidence>
<keyword evidence="18" id="KW-1185">Reference proteome</keyword>
<evidence type="ECO:0000256" key="15">
    <source>
        <dbReference type="SAM" id="Phobius"/>
    </source>
</evidence>
<dbReference type="InterPro" id="IPR029787">
    <property type="entry name" value="Nucleotide_cyclase"/>
</dbReference>
<keyword evidence="12 15" id="KW-0472">Membrane</keyword>
<dbReference type="PROSITE" id="PS00452">
    <property type="entry name" value="GUANYLATE_CYCLASE_1"/>
    <property type="match status" value="1"/>
</dbReference>
<dbReference type="CDD" id="cd07302">
    <property type="entry name" value="CHD"/>
    <property type="match status" value="1"/>
</dbReference>
<comment type="cofactor">
    <cofactor evidence="2">
        <name>Mg(2+)</name>
        <dbReference type="ChEBI" id="CHEBI:18420"/>
    </cofactor>
</comment>
<feature type="transmembrane region" description="Helical" evidence="15">
    <location>
        <begin position="75"/>
        <end position="92"/>
    </location>
</feature>
<dbReference type="Proteomes" id="UP001464891">
    <property type="component" value="Unassembled WGS sequence"/>
</dbReference>
<comment type="caution">
    <text evidence="17">The sequence shown here is derived from an EMBL/GenBank/DDBJ whole genome shotgun (WGS) entry which is preliminary data.</text>
</comment>
<evidence type="ECO:0000256" key="8">
    <source>
        <dbReference type="ARBA" id="ARBA00022840"/>
    </source>
</evidence>